<organism evidence="5 6">
    <name type="scientific">Methanobacterium subterraneum</name>
    <dbReference type="NCBI Taxonomy" id="59277"/>
    <lineage>
        <taxon>Archaea</taxon>
        <taxon>Methanobacteriati</taxon>
        <taxon>Methanobacteriota</taxon>
        <taxon>Methanomada group</taxon>
        <taxon>Methanobacteria</taxon>
        <taxon>Methanobacteriales</taxon>
        <taxon>Methanobacteriaceae</taxon>
        <taxon>Methanobacterium</taxon>
    </lineage>
</organism>
<dbReference type="KEGG" id="msub:BK009_11180"/>
<dbReference type="CDD" id="cd00090">
    <property type="entry name" value="HTH_ARSR"/>
    <property type="match status" value="1"/>
</dbReference>
<dbReference type="InterPro" id="IPR036390">
    <property type="entry name" value="WH_DNA-bd_sf"/>
</dbReference>
<sequence>MKIDEIKNCCNIELDEISRLKKLLSNSYDELEFNKKTEIFKAISDPTRLQILSLLTLRDLYVCEIMAVLDKPQSTISHHLNVLKNAGFIEGHKEGIWTLYGLKNPEILILIDKLCDPIQ</sequence>
<dbReference type="Gene3D" id="1.10.10.10">
    <property type="entry name" value="Winged helix-like DNA-binding domain superfamily/Winged helix DNA-binding domain"/>
    <property type="match status" value="1"/>
</dbReference>
<gene>
    <name evidence="5" type="ORF">BK009_11180</name>
</gene>
<dbReference type="InterPro" id="IPR001845">
    <property type="entry name" value="HTH_ArsR_DNA-bd_dom"/>
</dbReference>
<accession>A0A2H4VSY3</accession>
<feature type="domain" description="HTH arsR-type" evidence="4">
    <location>
        <begin position="28"/>
        <end position="119"/>
    </location>
</feature>
<dbReference type="SUPFAM" id="SSF46785">
    <property type="entry name" value="Winged helix' DNA-binding domain"/>
    <property type="match status" value="1"/>
</dbReference>
<dbReference type="InterPro" id="IPR051081">
    <property type="entry name" value="HTH_MetalResp_TranReg"/>
</dbReference>
<protein>
    <recommendedName>
        <fullName evidence="4">HTH arsR-type domain-containing protein</fullName>
    </recommendedName>
</protein>
<keyword evidence="6" id="KW-1185">Reference proteome</keyword>
<dbReference type="NCBIfam" id="NF033788">
    <property type="entry name" value="HTH_metalloreg"/>
    <property type="match status" value="1"/>
</dbReference>
<dbReference type="SMART" id="SM00418">
    <property type="entry name" value="HTH_ARSR"/>
    <property type="match status" value="1"/>
</dbReference>
<dbReference type="PROSITE" id="PS50987">
    <property type="entry name" value="HTH_ARSR_2"/>
    <property type="match status" value="1"/>
</dbReference>
<keyword evidence="1" id="KW-0805">Transcription regulation</keyword>
<dbReference type="EMBL" id="CP017768">
    <property type="protein sequence ID" value="AUB61182.1"/>
    <property type="molecule type" value="Genomic_DNA"/>
</dbReference>
<name>A0A2H4VSY3_9EURY</name>
<evidence type="ECO:0000259" key="4">
    <source>
        <dbReference type="PROSITE" id="PS50987"/>
    </source>
</evidence>
<dbReference type="PANTHER" id="PTHR33154">
    <property type="entry name" value="TRANSCRIPTIONAL REGULATOR, ARSR FAMILY"/>
    <property type="match status" value="1"/>
</dbReference>
<keyword evidence="3" id="KW-0804">Transcription</keyword>
<reference evidence="5 6" key="1">
    <citation type="submission" date="2016-10" db="EMBL/GenBank/DDBJ databases">
        <title>Comparative genomics between deep and shallow subseafloor isolates.</title>
        <authorList>
            <person name="Ishii S."/>
            <person name="Miller J.R."/>
            <person name="Sutton G."/>
            <person name="Suzuki S."/>
            <person name="Methe B."/>
            <person name="Inagaki F."/>
            <person name="Imachi H."/>
        </authorList>
    </citation>
    <scope>NUCLEOTIDE SEQUENCE [LARGE SCALE GENOMIC DNA]</scope>
    <source>
        <strain evidence="5 6">A8p</strain>
    </source>
</reference>
<dbReference type="PANTHER" id="PTHR33154:SF18">
    <property type="entry name" value="ARSENICAL RESISTANCE OPERON REPRESSOR"/>
    <property type="match status" value="1"/>
</dbReference>
<dbReference type="InterPro" id="IPR011991">
    <property type="entry name" value="ArsR-like_HTH"/>
</dbReference>
<evidence type="ECO:0000256" key="1">
    <source>
        <dbReference type="ARBA" id="ARBA00023015"/>
    </source>
</evidence>
<dbReference type="GO" id="GO:0003677">
    <property type="term" value="F:DNA binding"/>
    <property type="evidence" value="ECO:0007669"/>
    <property type="project" value="UniProtKB-KW"/>
</dbReference>
<dbReference type="GeneID" id="35127068"/>
<dbReference type="RefSeq" id="WP_100909590.1">
    <property type="nucleotide sequence ID" value="NZ_CP017768.1"/>
</dbReference>
<dbReference type="Proteomes" id="UP000232631">
    <property type="component" value="Chromosome"/>
</dbReference>
<dbReference type="GO" id="GO:0003700">
    <property type="term" value="F:DNA-binding transcription factor activity"/>
    <property type="evidence" value="ECO:0007669"/>
    <property type="project" value="InterPro"/>
</dbReference>
<keyword evidence="2" id="KW-0238">DNA-binding</keyword>
<dbReference type="PRINTS" id="PR00778">
    <property type="entry name" value="HTHARSR"/>
</dbReference>
<proteinExistence type="predicted"/>
<dbReference type="AlphaFoldDB" id="A0A2H4VSY3"/>
<dbReference type="InterPro" id="IPR036388">
    <property type="entry name" value="WH-like_DNA-bd_sf"/>
</dbReference>
<evidence type="ECO:0000313" key="5">
    <source>
        <dbReference type="EMBL" id="AUB61182.1"/>
    </source>
</evidence>
<evidence type="ECO:0000256" key="3">
    <source>
        <dbReference type="ARBA" id="ARBA00023163"/>
    </source>
</evidence>
<evidence type="ECO:0000313" key="6">
    <source>
        <dbReference type="Proteomes" id="UP000232631"/>
    </source>
</evidence>
<dbReference type="Pfam" id="PF01022">
    <property type="entry name" value="HTH_5"/>
    <property type="match status" value="1"/>
</dbReference>
<evidence type="ECO:0000256" key="2">
    <source>
        <dbReference type="ARBA" id="ARBA00023125"/>
    </source>
</evidence>